<dbReference type="AlphaFoldDB" id="A0AAQ4E1H8"/>
<protein>
    <submittedName>
        <fullName evidence="1">Uncharacterized protein</fullName>
    </submittedName>
</protein>
<comment type="caution">
    <text evidence="1">The sequence shown here is derived from an EMBL/GenBank/DDBJ whole genome shotgun (WGS) entry which is preliminary data.</text>
</comment>
<proteinExistence type="predicted"/>
<name>A0AAQ4E1H8_AMBAM</name>
<evidence type="ECO:0000313" key="2">
    <source>
        <dbReference type="Proteomes" id="UP001321473"/>
    </source>
</evidence>
<accession>A0AAQ4E1H8</accession>
<organism evidence="1 2">
    <name type="scientific">Amblyomma americanum</name>
    <name type="common">Lone star tick</name>
    <dbReference type="NCBI Taxonomy" id="6943"/>
    <lineage>
        <taxon>Eukaryota</taxon>
        <taxon>Metazoa</taxon>
        <taxon>Ecdysozoa</taxon>
        <taxon>Arthropoda</taxon>
        <taxon>Chelicerata</taxon>
        <taxon>Arachnida</taxon>
        <taxon>Acari</taxon>
        <taxon>Parasitiformes</taxon>
        <taxon>Ixodida</taxon>
        <taxon>Ixodoidea</taxon>
        <taxon>Ixodidae</taxon>
        <taxon>Amblyomminae</taxon>
        <taxon>Amblyomma</taxon>
    </lineage>
</organism>
<evidence type="ECO:0000313" key="1">
    <source>
        <dbReference type="EMBL" id="KAK8768568.1"/>
    </source>
</evidence>
<dbReference type="Proteomes" id="UP001321473">
    <property type="component" value="Unassembled WGS sequence"/>
</dbReference>
<reference evidence="1 2" key="1">
    <citation type="journal article" date="2023" name="Arcadia Sci">
        <title>De novo assembly of a long-read Amblyomma americanum tick genome.</title>
        <authorList>
            <person name="Chou S."/>
            <person name="Poskanzer K.E."/>
            <person name="Rollins M."/>
            <person name="Thuy-Boun P.S."/>
        </authorList>
    </citation>
    <scope>NUCLEOTIDE SEQUENCE [LARGE SCALE GENOMIC DNA]</scope>
    <source>
        <strain evidence="1">F_SG_1</strain>
        <tissue evidence="1">Salivary glands</tissue>
    </source>
</reference>
<gene>
    <name evidence="1" type="ORF">V5799_014967</name>
</gene>
<sequence>MDNRAYGLQELHRITRQRGIIESPRCTTARMACRNCTASVLGVKTEFPRSGGLPAIEPASLLVRGPGTRRVASQRVPPRRETAASRDCPSAWMRRHNLGYTIQYAVMHQAECAECICAHLRTELKQH</sequence>
<keyword evidence="2" id="KW-1185">Reference proteome</keyword>
<dbReference type="EMBL" id="JARKHS020023750">
    <property type="protein sequence ID" value="KAK8768568.1"/>
    <property type="molecule type" value="Genomic_DNA"/>
</dbReference>